<sequence>MSGKYSYPLVTNDLSTSEMKQLTSVLHIYLTTCGKETVKKLTEQISKLPQRLRRSLAYKFVPNSIAPAAPICSLHKGINPYVIGHIFELVVNEVTVHFKCMDKFPQLIPPEQTQIMVNLKAIQGMWIEPSPNRPRQAGYWQFQVNRCHACMLSRIAVDRNILCDLRMTILSRTRTKRKHQAPRLLAFVNECIAHHEAYVIDLCYYSGQRAYALKAARKAAVKAYFHGKRDSKYVLRGKDVVSSSNCTYQEHHPSASPLDNSISASEAEYDKRIDSILASYGPNMDAESARSVLSSVHGIMMPDPLMVRKVGRSRSNTVDGGDPSTYTSSRSNLNRQQYQEYNSPASGSSREPSAYIPPRSNPNWQKEYKNHPTSPLVPSRLNTNWQQDHSYLASSSSGEPSTYIPPRSNPHWQQKDATTCRTPSQPESNT</sequence>
<organism evidence="2 3">
    <name type="scientific">Aspergillus sclerotialis</name>
    <dbReference type="NCBI Taxonomy" id="2070753"/>
    <lineage>
        <taxon>Eukaryota</taxon>
        <taxon>Fungi</taxon>
        <taxon>Dikarya</taxon>
        <taxon>Ascomycota</taxon>
        <taxon>Pezizomycotina</taxon>
        <taxon>Eurotiomycetes</taxon>
        <taxon>Eurotiomycetidae</taxon>
        <taxon>Eurotiales</taxon>
        <taxon>Aspergillaceae</taxon>
        <taxon>Aspergillus</taxon>
        <taxon>Aspergillus subgen. Polypaecilum</taxon>
    </lineage>
</organism>
<feature type="compositionally biased region" description="Polar residues" evidence="1">
    <location>
        <begin position="313"/>
        <end position="351"/>
    </location>
</feature>
<dbReference type="STRING" id="2070753.A0A3A2Z4B0"/>
<feature type="region of interest" description="Disordered" evidence="1">
    <location>
        <begin position="313"/>
        <end position="430"/>
    </location>
</feature>
<protein>
    <submittedName>
        <fullName evidence="2">Uncharacterized protein</fullName>
    </submittedName>
</protein>
<evidence type="ECO:0000313" key="2">
    <source>
        <dbReference type="EMBL" id="RJE17706.1"/>
    </source>
</evidence>
<evidence type="ECO:0000313" key="3">
    <source>
        <dbReference type="Proteomes" id="UP000266188"/>
    </source>
</evidence>
<comment type="caution">
    <text evidence="2">The sequence shown here is derived from an EMBL/GenBank/DDBJ whole genome shotgun (WGS) entry which is preliminary data.</text>
</comment>
<dbReference type="EMBL" id="MVGC01000760">
    <property type="protein sequence ID" value="RJE17706.1"/>
    <property type="molecule type" value="Genomic_DNA"/>
</dbReference>
<reference evidence="3" key="1">
    <citation type="submission" date="2017-02" db="EMBL/GenBank/DDBJ databases">
        <authorList>
            <person name="Tafer H."/>
            <person name="Lopandic K."/>
        </authorList>
    </citation>
    <scope>NUCLEOTIDE SEQUENCE [LARGE SCALE GENOMIC DNA]</scope>
    <source>
        <strain evidence="3">CBS 366.77</strain>
    </source>
</reference>
<dbReference type="Proteomes" id="UP000266188">
    <property type="component" value="Unassembled WGS sequence"/>
</dbReference>
<dbReference type="OrthoDB" id="3786931at2759"/>
<feature type="compositionally biased region" description="Polar residues" evidence="1">
    <location>
        <begin position="410"/>
        <end position="430"/>
    </location>
</feature>
<gene>
    <name evidence="2" type="ORF">PHISCL_09958</name>
</gene>
<feature type="compositionally biased region" description="Polar residues" evidence="1">
    <location>
        <begin position="380"/>
        <end position="400"/>
    </location>
</feature>
<feature type="non-terminal residue" evidence="2">
    <location>
        <position position="430"/>
    </location>
</feature>
<accession>A0A3A2Z4B0</accession>
<dbReference type="AlphaFoldDB" id="A0A3A2Z4B0"/>
<name>A0A3A2Z4B0_9EURO</name>
<proteinExistence type="predicted"/>
<evidence type="ECO:0000256" key="1">
    <source>
        <dbReference type="SAM" id="MobiDB-lite"/>
    </source>
</evidence>
<keyword evidence="3" id="KW-1185">Reference proteome</keyword>